<evidence type="ECO:0000313" key="1">
    <source>
        <dbReference type="EMBL" id="GAA4334236.1"/>
    </source>
</evidence>
<protein>
    <submittedName>
        <fullName evidence="1">Uncharacterized protein</fullName>
    </submittedName>
</protein>
<organism evidence="1 2">
    <name type="scientific">Flaviaesturariibacter amylovorans</name>
    <dbReference type="NCBI Taxonomy" id="1084520"/>
    <lineage>
        <taxon>Bacteria</taxon>
        <taxon>Pseudomonadati</taxon>
        <taxon>Bacteroidota</taxon>
        <taxon>Chitinophagia</taxon>
        <taxon>Chitinophagales</taxon>
        <taxon>Chitinophagaceae</taxon>
        <taxon>Flaviaestuariibacter</taxon>
    </lineage>
</organism>
<comment type="caution">
    <text evidence="1">The sequence shown here is derived from an EMBL/GenBank/DDBJ whole genome shotgun (WGS) entry which is preliminary data.</text>
</comment>
<reference evidence="2" key="1">
    <citation type="journal article" date="2019" name="Int. J. Syst. Evol. Microbiol.">
        <title>The Global Catalogue of Microorganisms (GCM) 10K type strain sequencing project: providing services to taxonomists for standard genome sequencing and annotation.</title>
        <authorList>
            <consortium name="The Broad Institute Genomics Platform"/>
            <consortium name="The Broad Institute Genome Sequencing Center for Infectious Disease"/>
            <person name="Wu L."/>
            <person name="Ma J."/>
        </authorList>
    </citation>
    <scope>NUCLEOTIDE SEQUENCE [LARGE SCALE GENOMIC DNA]</scope>
    <source>
        <strain evidence="2">JCM 17919</strain>
    </source>
</reference>
<keyword evidence="2" id="KW-1185">Reference proteome</keyword>
<dbReference type="Proteomes" id="UP001501725">
    <property type="component" value="Unassembled WGS sequence"/>
</dbReference>
<dbReference type="RefSeq" id="WP_345256391.1">
    <property type="nucleotide sequence ID" value="NZ_BAABGY010000008.1"/>
</dbReference>
<dbReference type="EMBL" id="BAABGY010000008">
    <property type="protein sequence ID" value="GAA4334236.1"/>
    <property type="molecule type" value="Genomic_DNA"/>
</dbReference>
<sequence>MGSHLFLRDRNGRAVKDVAKELAQTNGPLEVIYLLRQHFPELSLIEAKELMIIATTEFGSLEEYQANLFGSLDDEASNDGPTMEGDK</sequence>
<proteinExistence type="predicted"/>
<evidence type="ECO:0000313" key="2">
    <source>
        <dbReference type="Proteomes" id="UP001501725"/>
    </source>
</evidence>
<name>A0ABP8H4G9_9BACT</name>
<gene>
    <name evidence="1" type="ORF">GCM10023184_28090</name>
</gene>
<accession>A0ABP8H4G9</accession>